<dbReference type="RefSeq" id="WP_083571783.1">
    <property type="nucleotide sequence ID" value="NZ_CP139972.1"/>
</dbReference>
<dbReference type="Pfam" id="PF07980">
    <property type="entry name" value="SusD_RagB"/>
    <property type="match status" value="1"/>
</dbReference>
<evidence type="ECO:0000256" key="3">
    <source>
        <dbReference type="ARBA" id="ARBA00022729"/>
    </source>
</evidence>
<dbReference type="Proteomes" id="UP001326715">
    <property type="component" value="Chromosome"/>
</dbReference>
<dbReference type="Proteomes" id="UP000183788">
    <property type="component" value="Unassembled WGS sequence"/>
</dbReference>
<dbReference type="InterPro" id="IPR012944">
    <property type="entry name" value="SusD_RagB_dom"/>
</dbReference>
<dbReference type="OrthoDB" id="625727at2"/>
<feature type="domain" description="SusD-like N-terminal" evidence="7">
    <location>
        <begin position="77"/>
        <end position="227"/>
    </location>
</feature>
<dbReference type="EMBL" id="CP140154">
    <property type="protein sequence ID" value="WQG87995.1"/>
    <property type="molecule type" value="Genomic_DNA"/>
</dbReference>
<evidence type="ECO:0000256" key="4">
    <source>
        <dbReference type="ARBA" id="ARBA00023136"/>
    </source>
</evidence>
<dbReference type="Pfam" id="PF14322">
    <property type="entry name" value="SusD-like_3"/>
    <property type="match status" value="1"/>
</dbReference>
<reference evidence="9 11" key="2">
    <citation type="submission" date="2023-11" db="EMBL/GenBank/DDBJ databases">
        <title>MicrobeMod: A computational toolkit for identifying prokaryotic methylation and restriction-modification with nanopore sequencing.</title>
        <authorList>
            <person name="Crits-Christoph A."/>
            <person name="Kang S.C."/>
            <person name="Lee H."/>
            <person name="Ostrov N."/>
        </authorList>
    </citation>
    <scope>NUCLEOTIDE SEQUENCE [LARGE SCALE GENOMIC DNA]</scope>
    <source>
        <strain evidence="9 11">ATCC 23090</strain>
    </source>
</reference>
<dbReference type="InterPro" id="IPR011990">
    <property type="entry name" value="TPR-like_helical_dom_sf"/>
</dbReference>
<name>A0A1K1SG79_9BACT</name>
<dbReference type="STRING" id="1004.SAMN05661012_05399"/>
<dbReference type="CDD" id="cd08977">
    <property type="entry name" value="SusD"/>
    <property type="match status" value="1"/>
</dbReference>
<comment type="similarity">
    <text evidence="2">Belongs to the SusD family.</text>
</comment>
<evidence type="ECO:0000313" key="9">
    <source>
        <dbReference type="EMBL" id="WQG87995.1"/>
    </source>
</evidence>
<dbReference type="InterPro" id="IPR033985">
    <property type="entry name" value="SusD-like_N"/>
</dbReference>
<evidence type="ECO:0000259" key="7">
    <source>
        <dbReference type="Pfam" id="PF14322"/>
    </source>
</evidence>
<evidence type="ECO:0000259" key="6">
    <source>
        <dbReference type="Pfam" id="PF07980"/>
    </source>
</evidence>
<evidence type="ECO:0000256" key="2">
    <source>
        <dbReference type="ARBA" id="ARBA00006275"/>
    </source>
</evidence>
<dbReference type="Gene3D" id="1.25.40.390">
    <property type="match status" value="1"/>
</dbReference>
<keyword evidence="11" id="KW-1185">Reference proteome</keyword>
<dbReference type="GO" id="GO:0009279">
    <property type="term" value="C:cell outer membrane"/>
    <property type="evidence" value="ECO:0007669"/>
    <property type="project" value="UniProtKB-SubCell"/>
</dbReference>
<evidence type="ECO:0000256" key="5">
    <source>
        <dbReference type="ARBA" id="ARBA00023237"/>
    </source>
</evidence>
<dbReference type="SUPFAM" id="SSF48452">
    <property type="entry name" value="TPR-like"/>
    <property type="match status" value="1"/>
</dbReference>
<keyword evidence="3" id="KW-0732">Signal</keyword>
<keyword evidence="4" id="KW-0472">Membrane</keyword>
<evidence type="ECO:0000256" key="1">
    <source>
        <dbReference type="ARBA" id="ARBA00004442"/>
    </source>
</evidence>
<evidence type="ECO:0000313" key="8">
    <source>
        <dbReference type="EMBL" id="SFW83377.1"/>
    </source>
</evidence>
<sequence length="474" mass="53805">MRDRTMRCLILLWFFGIIGCNKFADVNTPDSQIEASKIYQDNKTAMMSLYNIYGGMFDKNASPAKIARFTGLCSDELELAWESNTQGFYWNKISSGSIYLDSLWSTCYLYIRNANDVFWGCAASEKLDSVVKKQLMGEALFIRAYWFFYLTGLFGDIALPITTDAKVNALLSRTSQSKVYQQIVSDLQTAAIDLGDNYVGSDSKSLSTERNRPNRAVVSALLARVYLYMGKYEEAEEQANAIIAMDEVYELVPLDQVFLKNSKEAIWQLSPGTPNVSSINTTEGNEFIITQPPKYRIQQAISPYLLRAFDVGDQRRKHWINSYTDRSVSPAVTYYYPYKYKVNFGDDLKEYSMILRLAEIYLIRAECEVYLGHLSAALTDLNKIRQRAGLAAFTEGVLDAKGLIKAILKERQTELFTEQGHRWFDLKRTGTIAAVMSTVTPAKGGDPWNTTRELWPIPISELRRAPNLVQNPGY</sequence>
<reference evidence="8 10" key="1">
    <citation type="submission" date="2016-11" db="EMBL/GenBank/DDBJ databases">
        <authorList>
            <person name="Jaros S."/>
            <person name="Januszkiewicz K."/>
            <person name="Wedrychowicz H."/>
        </authorList>
    </citation>
    <scope>NUCLEOTIDE SEQUENCE [LARGE SCALE GENOMIC DNA]</scope>
    <source>
        <strain evidence="8 10">DSM 784</strain>
    </source>
</reference>
<keyword evidence="5" id="KW-0998">Cell outer membrane</keyword>
<dbReference type="AlphaFoldDB" id="A0A1K1SG79"/>
<dbReference type="PROSITE" id="PS51257">
    <property type="entry name" value="PROKAR_LIPOPROTEIN"/>
    <property type="match status" value="1"/>
</dbReference>
<comment type="subcellular location">
    <subcellularLocation>
        <location evidence="1">Cell outer membrane</location>
    </subcellularLocation>
</comment>
<protein>
    <submittedName>
        <fullName evidence="8">RagB/SusD domain-containing protein</fullName>
    </submittedName>
    <submittedName>
        <fullName evidence="9">RagB/SusD family nutrient uptake outer membrane protein</fullName>
    </submittedName>
</protein>
<evidence type="ECO:0000313" key="10">
    <source>
        <dbReference type="Proteomes" id="UP000183788"/>
    </source>
</evidence>
<gene>
    <name evidence="8" type="ORF">SAMN05661012_05399</name>
    <name evidence="9" type="ORF">SR876_24010</name>
</gene>
<proteinExistence type="inferred from homology"/>
<organism evidence="8 10">
    <name type="scientific">Chitinophaga sancti</name>
    <dbReference type="NCBI Taxonomy" id="1004"/>
    <lineage>
        <taxon>Bacteria</taxon>
        <taxon>Pseudomonadati</taxon>
        <taxon>Bacteroidota</taxon>
        <taxon>Chitinophagia</taxon>
        <taxon>Chitinophagales</taxon>
        <taxon>Chitinophagaceae</taxon>
        <taxon>Chitinophaga</taxon>
    </lineage>
</organism>
<feature type="domain" description="RagB/SusD" evidence="6">
    <location>
        <begin position="322"/>
        <end position="474"/>
    </location>
</feature>
<evidence type="ECO:0000313" key="11">
    <source>
        <dbReference type="Proteomes" id="UP001326715"/>
    </source>
</evidence>
<accession>A0A1K1SG79</accession>
<dbReference type="EMBL" id="FPIZ01000022">
    <property type="protein sequence ID" value="SFW83377.1"/>
    <property type="molecule type" value="Genomic_DNA"/>
</dbReference>